<dbReference type="AlphaFoldDB" id="A0A397TP10"/>
<evidence type="ECO:0000313" key="2">
    <source>
        <dbReference type="Proteomes" id="UP000266673"/>
    </source>
</evidence>
<gene>
    <name evidence="1" type="ORF">C2G38_2236485</name>
</gene>
<evidence type="ECO:0000313" key="1">
    <source>
        <dbReference type="EMBL" id="RIA99933.1"/>
    </source>
</evidence>
<dbReference type="Proteomes" id="UP000266673">
    <property type="component" value="Unassembled WGS sequence"/>
</dbReference>
<accession>A0A397TP10</accession>
<organism evidence="1 2">
    <name type="scientific">Gigaspora rosea</name>
    <dbReference type="NCBI Taxonomy" id="44941"/>
    <lineage>
        <taxon>Eukaryota</taxon>
        <taxon>Fungi</taxon>
        <taxon>Fungi incertae sedis</taxon>
        <taxon>Mucoromycota</taxon>
        <taxon>Glomeromycotina</taxon>
        <taxon>Glomeromycetes</taxon>
        <taxon>Diversisporales</taxon>
        <taxon>Gigasporaceae</taxon>
        <taxon>Gigaspora</taxon>
    </lineage>
</organism>
<proteinExistence type="predicted"/>
<dbReference type="EMBL" id="QKWP01006111">
    <property type="protein sequence ID" value="RIA99933.1"/>
    <property type="molecule type" value="Genomic_DNA"/>
</dbReference>
<comment type="caution">
    <text evidence="1">The sequence shown here is derived from an EMBL/GenBank/DDBJ whole genome shotgun (WGS) entry which is preliminary data.</text>
</comment>
<sequence>MSNRLLKFINVSPFLRTIKSPAIAMPGVPYHTDTDHEDLHLDERIMQLLQITSDLLKRDKQTHARSGVHVIMQ</sequence>
<keyword evidence="2" id="KW-1185">Reference proteome</keyword>
<name>A0A397TP10_9GLOM</name>
<protein>
    <submittedName>
        <fullName evidence="1">Uncharacterized protein</fullName>
    </submittedName>
</protein>
<reference evidence="1 2" key="1">
    <citation type="submission" date="2018-06" db="EMBL/GenBank/DDBJ databases">
        <title>Comparative genomics reveals the genomic features of Rhizophagus irregularis, R. cerebriforme, R. diaphanum and Gigaspora rosea, and their symbiotic lifestyle signature.</title>
        <authorList>
            <person name="Morin E."/>
            <person name="San Clemente H."/>
            <person name="Chen E.C.H."/>
            <person name="De La Providencia I."/>
            <person name="Hainaut M."/>
            <person name="Kuo A."/>
            <person name="Kohler A."/>
            <person name="Murat C."/>
            <person name="Tang N."/>
            <person name="Roy S."/>
            <person name="Loubradou J."/>
            <person name="Henrissat B."/>
            <person name="Grigoriev I.V."/>
            <person name="Corradi N."/>
            <person name="Roux C."/>
            <person name="Martin F.M."/>
        </authorList>
    </citation>
    <scope>NUCLEOTIDE SEQUENCE [LARGE SCALE GENOMIC DNA]</scope>
    <source>
        <strain evidence="1 2">DAOM 194757</strain>
    </source>
</reference>